<accession>A0AAV9ADA3</accession>
<dbReference type="Proteomes" id="UP001179952">
    <property type="component" value="Unassembled WGS sequence"/>
</dbReference>
<evidence type="ECO:0000313" key="3">
    <source>
        <dbReference type="Proteomes" id="UP001179952"/>
    </source>
</evidence>
<name>A0AAV9ADA3_ACOGR</name>
<protein>
    <submittedName>
        <fullName evidence="2">Ribonuclease H protein</fullName>
    </submittedName>
</protein>
<proteinExistence type="predicted"/>
<dbReference type="AlphaFoldDB" id="A0AAV9ADA3"/>
<organism evidence="2 3">
    <name type="scientific">Acorus gramineus</name>
    <name type="common">Dwarf sweet flag</name>
    <dbReference type="NCBI Taxonomy" id="55184"/>
    <lineage>
        <taxon>Eukaryota</taxon>
        <taxon>Viridiplantae</taxon>
        <taxon>Streptophyta</taxon>
        <taxon>Embryophyta</taxon>
        <taxon>Tracheophyta</taxon>
        <taxon>Spermatophyta</taxon>
        <taxon>Magnoliopsida</taxon>
        <taxon>Liliopsida</taxon>
        <taxon>Acoraceae</taxon>
        <taxon>Acorus</taxon>
    </lineage>
</organism>
<sequence length="353" mass="40396">MNSSLLCKWLWRWLNFPSLQWCKVIRERYFGEDGGSQRLLTVSSRMSRIWVGILEGKMEFMEAIRWELGAGDNIDFWKDTWLGDSSLAVRFPSIHRIALISGGVASEFWSRQGDNGYWEVLVRRNLNDSEMEDYLGLLELLQGVLVVPTGRDRVVWKPAPTDGFCVMSCYEWLSRSRLGAPQVARKHKEIWGCHVPLKVKTFMWLVYHERILTKAYLAKWSTNINLACGLCGETEETVEHLFLLCPIAKEAWRWLCLATGMDGNFASLEELWRSGRRLRVVGDRSVATKVSQSYIPAVLWSIWLTRNLVVFRGCYPYVENICEGAVRFIVEWGCSCAGAGGVVMRGGRFCVLG</sequence>
<evidence type="ECO:0000259" key="1">
    <source>
        <dbReference type="Pfam" id="PF13966"/>
    </source>
</evidence>
<keyword evidence="3" id="KW-1185">Reference proteome</keyword>
<dbReference type="PANTHER" id="PTHR36617:SF15">
    <property type="entry name" value="REVERSE TRANSCRIPTASE ZINC-BINDING DOMAIN-CONTAINING PROTEIN"/>
    <property type="match status" value="1"/>
</dbReference>
<dbReference type="PANTHER" id="PTHR36617">
    <property type="entry name" value="PROTEIN, PUTATIVE-RELATED"/>
    <property type="match status" value="1"/>
</dbReference>
<gene>
    <name evidence="2" type="ORF">QJS04_geneDACA011535</name>
</gene>
<dbReference type="Pfam" id="PF13966">
    <property type="entry name" value="zf-RVT"/>
    <property type="match status" value="1"/>
</dbReference>
<dbReference type="InterPro" id="IPR026960">
    <property type="entry name" value="RVT-Znf"/>
</dbReference>
<comment type="caution">
    <text evidence="2">The sequence shown here is derived from an EMBL/GenBank/DDBJ whole genome shotgun (WGS) entry which is preliminary data.</text>
</comment>
<reference evidence="2" key="1">
    <citation type="journal article" date="2023" name="Nat. Commun.">
        <title>Diploid and tetraploid genomes of Acorus and the evolution of monocots.</title>
        <authorList>
            <person name="Ma L."/>
            <person name="Liu K.W."/>
            <person name="Li Z."/>
            <person name="Hsiao Y.Y."/>
            <person name="Qi Y."/>
            <person name="Fu T."/>
            <person name="Tang G.D."/>
            <person name="Zhang D."/>
            <person name="Sun W.H."/>
            <person name="Liu D.K."/>
            <person name="Li Y."/>
            <person name="Chen G.Z."/>
            <person name="Liu X.D."/>
            <person name="Liao X.Y."/>
            <person name="Jiang Y.T."/>
            <person name="Yu X."/>
            <person name="Hao Y."/>
            <person name="Huang J."/>
            <person name="Zhao X.W."/>
            <person name="Ke S."/>
            <person name="Chen Y.Y."/>
            <person name="Wu W.L."/>
            <person name="Hsu J.L."/>
            <person name="Lin Y.F."/>
            <person name="Huang M.D."/>
            <person name="Li C.Y."/>
            <person name="Huang L."/>
            <person name="Wang Z.W."/>
            <person name="Zhao X."/>
            <person name="Zhong W.Y."/>
            <person name="Peng D.H."/>
            <person name="Ahmad S."/>
            <person name="Lan S."/>
            <person name="Zhang J.S."/>
            <person name="Tsai W.C."/>
            <person name="Van de Peer Y."/>
            <person name="Liu Z.J."/>
        </authorList>
    </citation>
    <scope>NUCLEOTIDE SEQUENCE</scope>
    <source>
        <strain evidence="2">SCP</strain>
    </source>
</reference>
<dbReference type="EMBL" id="JAUJYN010000010">
    <property type="protein sequence ID" value="KAK1261940.1"/>
    <property type="molecule type" value="Genomic_DNA"/>
</dbReference>
<evidence type="ECO:0000313" key="2">
    <source>
        <dbReference type="EMBL" id="KAK1261940.1"/>
    </source>
</evidence>
<reference evidence="2" key="2">
    <citation type="submission" date="2023-06" db="EMBL/GenBank/DDBJ databases">
        <authorList>
            <person name="Ma L."/>
            <person name="Liu K.-W."/>
            <person name="Li Z."/>
            <person name="Hsiao Y.-Y."/>
            <person name="Qi Y."/>
            <person name="Fu T."/>
            <person name="Tang G."/>
            <person name="Zhang D."/>
            <person name="Sun W.-H."/>
            <person name="Liu D.-K."/>
            <person name="Li Y."/>
            <person name="Chen G.-Z."/>
            <person name="Liu X.-D."/>
            <person name="Liao X.-Y."/>
            <person name="Jiang Y.-T."/>
            <person name="Yu X."/>
            <person name="Hao Y."/>
            <person name="Huang J."/>
            <person name="Zhao X.-W."/>
            <person name="Ke S."/>
            <person name="Chen Y.-Y."/>
            <person name="Wu W.-L."/>
            <person name="Hsu J.-L."/>
            <person name="Lin Y.-F."/>
            <person name="Huang M.-D."/>
            <person name="Li C.-Y."/>
            <person name="Huang L."/>
            <person name="Wang Z.-W."/>
            <person name="Zhao X."/>
            <person name="Zhong W.-Y."/>
            <person name="Peng D.-H."/>
            <person name="Ahmad S."/>
            <person name="Lan S."/>
            <person name="Zhang J.-S."/>
            <person name="Tsai W.-C."/>
            <person name="Van De Peer Y."/>
            <person name="Liu Z.-J."/>
        </authorList>
    </citation>
    <scope>NUCLEOTIDE SEQUENCE</scope>
    <source>
        <strain evidence="2">SCP</strain>
        <tissue evidence="2">Leaves</tissue>
    </source>
</reference>
<feature type="domain" description="Reverse transcriptase zinc-binding" evidence="1">
    <location>
        <begin position="164"/>
        <end position="252"/>
    </location>
</feature>